<evidence type="ECO:0000313" key="11">
    <source>
        <dbReference type="Proteomes" id="UP001530400"/>
    </source>
</evidence>
<keyword evidence="6 9" id="KW-1133">Transmembrane helix</keyword>
<comment type="similarity">
    <text evidence="2">Belongs to the ALG14 family.</text>
</comment>
<dbReference type="Proteomes" id="UP001530400">
    <property type="component" value="Unassembled WGS sequence"/>
</dbReference>
<gene>
    <name evidence="10" type="ORF">ACHAWO_003899</name>
</gene>
<evidence type="ECO:0000256" key="3">
    <source>
        <dbReference type="ARBA" id="ARBA00017467"/>
    </source>
</evidence>
<organism evidence="10 11">
    <name type="scientific">Cyclotella atomus</name>
    <dbReference type="NCBI Taxonomy" id="382360"/>
    <lineage>
        <taxon>Eukaryota</taxon>
        <taxon>Sar</taxon>
        <taxon>Stramenopiles</taxon>
        <taxon>Ochrophyta</taxon>
        <taxon>Bacillariophyta</taxon>
        <taxon>Coscinodiscophyceae</taxon>
        <taxon>Thalassiosirophycidae</taxon>
        <taxon>Stephanodiscales</taxon>
        <taxon>Stephanodiscaceae</taxon>
        <taxon>Cyclotella</taxon>
    </lineage>
</organism>
<comment type="subcellular location">
    <subcellularLocation>
        <location evidence="1">Endoplasmic reticulum membrane</location>
        <topology evidence="1">Single-pass membrane protein</topology>
    </subcellularLocation>
</comment>
<name>A0ABD3MTQ6_9STRA</name>
<evidence type="ECO:0000256" key="5">
    <source>
        <dbReference type="ARBA" id="ARBA00022824"/>
    </source>
</evidence>
<dbReference type="AlphaFoldDB" id="A0ABD3MTQ6"/>
<evidence type="ECO:0000256" key="6">
    <source>
        <dbReference type="ARBA" id="ARBA00022989"/>
    </source>
</evidence>
<dbReference type="PANTHER" id="PTHR12154">
    <property type="entry name" value="GLYCOSYL TRANSFERASE-RELATED"/>
    <property type="match status" value="1"/>
</dbReference>
<keyword evidence="4 9" id="KW-0812">Transmembrane</keyword>
<evidence type="ECO:0000256" key="8">
    <source>
        <dbReference type="SAM" id="MobiDB-lite"/>
    </source>
</evidence>
<keyword evidence="5" id="KW-0256">Endoplasmic reticulum</keyword>
<evidence type="ECO:0000256" key="1">
    <source>
        <dbReference type="ARBA" id="ARBA00004389"/>
    </source>
</evidence>
<sequence>MITLPVIITYIAILISSVLLRCLKLLQSIHRRRRRNASLDYNRTILVDNHAEQSKTQVTKTMVVLGSGGHTTEMIHLIEQLDPKLYSPVVYVVADSDGTSISRLKQYIAQVQNCNNKDSGAITDRWEGRHPVENESPSQQERSNALNKTYSNSQSMAAVHRLPRPREVHQSYTSSILPTLRAIYHTYYLLQQEQPDLILANGPGMCVPLIYLIFLFRFLGVSSCKMIFVESLCRVQTLSLSGKLVYPIVDQFVVHWPSLKKKYNLVNVCNVFVRHEEENAVLAKQVKEVGKHEIRQAARKYKLQSSIQRTI</sequence>
<feature type="compositionally biased region" description="Basic and acidic residues" evidence="8">
    <location>
        <begin position="124"/>
        <end position="133"/>
    </location>
</feature>
<dbReference type="PANTHER" id="PTHR12154:SF4">
    <property type="entry name" value="UDP-N-ACETYLGLUCOSAMINE TRANSFERASE SUBUNIT ALG14 HOMOLOG"/>
    <property type="match status" value="1"/>
</dbReference>
<dbReference type="Gene3D" id="3.40.50.2000">
    <property type="entry name" value="Glycogen Phosphorylase B"/>
    <property type="match status" value="1"/>
</dbReference>
<reference evidence="10 11" key="1">
    <citation type="submission" date="2024-10" db="EMBL/GenBank/DDBJ databases">
        <title>Updated reference genomes for cyclostephanoid diatoms.</title>
        <authorList>
            <person name="Roberts W.R."/>
            <person name="Alverson A.J."/>
        </authorList>
    </citation>
    <scope>NUCLEOTIDE SEQUENCE [LARGE SCALE GENOMIC DNA]</scope>
    <source>
        <strain evidence="10 11">AJA010-31</strain>
    </source>
</reference>
<evidence type="ECO:0000256" key="7">
    <source>
        <dbReference type="ARBA" id="ARBA00023136"/>
    </source>
</evidence>
<dbReference type="Pfam" id="PF08660">
    <property type="entry name" value="Alg14"/>
    <property type="match status" value="2"/>
</dbReference>
<accession>A0ABD3MTQ6</accession>
<proteinExistence type="inferred from homology"/>
<evidence type="ECO:0000256" key="2">
    <source>
        <dbReference type="ARBA" id="ARBA00009731"/>
    </source>
</evidence>
<evidence type="ECO:0000256" key="4">
    <source>
        <dbReference type="ARBA" id="ARBA00022692"/>
    </source>
</evidence>
<dbReference type="EMBL" id="JALLPJ020001399">
    <property type="protein sequence ID" value="KAL3765607.1"/>
    <property type="molecule type" value="Genomic_DNA"/>
</dbReference>
<dbReference type="GO" id="GO:0005789">
    <property type="term" value="C:endoplasmic reticulum membrane"/>
    <property type="evidence" value="ECO:0007669"/>
    <property type="project" value="UniProtKB-SubCell"/>
</dbReference>
<feature type="transmembrane region" description="Helical" evidence="9">
    <location>
        <begin position="6"/>
        <end position="26"/>
    </location>
</feature>
<dbReference type="InterPro" id="IPR013969">
    <property type="entry name" value="Oligosacch_biosynth_Alg14"/>
</dbReference>
<evidence type="ECO:0000256" key="9">
    <source>
        <dbReference type="SAM" id="Phobius"/>
    </source>
</evidence>
<feature type="transmembrane region" description="Helical" evidence="9">
    <location>
        <begin position="197"/>
        <end position="219"/>
    </location>
</feature>
<protein>
    <recommendedName>
        <fullName evidence="3">UDP-N-acetylglucosamine transferase subunit ALG14</fullName>
    </recommendedName>
</protein>
<keyword evidence="11" id="KW-1185">Reference proteome</keyword>
<feature type="region of interest" description="Disordered" evidence="8">
    <location>
        <begin position="119"/>
        <end position="144"/>
    </location>
</feature>
<keyword evidence="7 9" id="KW-0472">Membrane</keyword>
<comment type="caution">
    <text evidence="10">The sequence shown here is derived from an EMBL/GenBank/DDBJ whole genome shotgun (WGS) entry which is preliminary data.</text>
</comment>
<evidence type="ECO:0000313" key="10">
    <source>
        <dbReference type="EMBL" id="KAL3765607.1"/>
    </source>
</evidence>
<feature type="compositionally biased region" description="Polar residues" evidence="8">
    <location>
        <begin position="135"/>
        <end position="144"/>
    </location>
</feature>